<proteinExistence type="predicted"/>
<dbReference type="SUPFAM" id="SSF55781">
    <property type="entry name" value="GAF domain-like"/>
    <property type="match status" value="1"/>
</dbReference>
<sequence length="65" mass="7234">MEIEEFEDMITAIGVPVIDHNGRVICALSTIAPSVRIDKEKIDLISKALINASNRITEIMEGVFY</sequence>
<dbReference type="Gene3D" id="3.30.450.40">
    <property type="match status" value="1"/>
</dbReference>
<evidence type="ECO:0000259" key="1">
    <source>
        <dbReference type="PROSITE" id="PS51078"/>
    </source>
</evidence>
<dbReference type="Pfam" id="PF01614">
    <property type="entry name" value="IclR_C"/>
    <property type="match status" value="1"/>
</dbReference>
<dbReference type="EMBL" id="VSSQ01071058">
    <property type="protein sequence ID" value="MPN22751.1"/>
    <property type="molecule type" value="Genomic_DNA"/>
</dbReference>
<feature type="domain" description="IclR-ED" evidence="1">
    <location>
        <begin position="1"/>
        <end position="62"/>
    </location>
</feature>
<accession>A0A645G785</accession>
<dbReference type="InterPro" id="IPR014757">
    <property type="entry name" value="Tscrpt_reg_IclR_C"/>
</dbReference>
<gene>
    <name evidence="2" type="ORF">SDC9_170134</name>
</gene>
<reference evidence="2" key="1">
    <citation type="submission" date="2019-08" db="EMBL/GenBank/DDBJ databases">
        <authorList>
            <person name="Kucharzyk K."/>
            <person name="Murdoch R.W."/>
            <person name="Higgins S."/>
            <person name="Loffler F."/>
        </authorList>
    </citation>
    <scope>NUCLEOTIDE SEQUENCE</scope>
</reference>
<evidence type="ECO:0000313" key="2">
    <source>
        <dbReference type="EMBL" id="MPN22751.1"/>
    </source>
</evidence>
<dbReference type="PROSITE" id="PS51078">
    <property type="entry name" value="ICLR_ED"/>
    <property type="match status" value="1"/>
</dbReference>
<name>A0A645G785_9ZZZZ</name>
<protein>
    <recommendedName>
        <fullName evidence="1">IclR-ED domain-containing protein</fullName>
    </recommendedName>
</protein>
<organism evidence="2">
    <name type="scientific">bioreactor metagenome</name>
    <dbReference type="NCBI Taxonomy" id="1076179"/>
    <lineage>
        <taxon>unclassified sequences</taxon>
        <taxon>metagenomes</taxon>
        <taxon>ecological metagenomes</taxon>
    </lineage>
</organism>
<comment type="caution">
    <text evidence="2">The sequence shown here is derived from an EMBL/GenBank/DDBJ whole genome shotgun (WGS) entry which is preliminary data.</text>
</comment>
<dbReference type="AlphaFoldDB" id="A0A645G785"/>
<dbReference type="InterPro" id="IPR029016">
    <property type="entry name" value="GAF-like_dom_sf"/>
</dbReference>